<feature type="transmembrane region" description="Helical" evidence="1">
    <location>
        <begin position="121"/>
        <end position="138"/>
    </location>
</feature>
<evidence type="ECO:0000313" key="3">
    <source>
        <dbReference type="Proteomes" id="UP000076643"/>
    </source>
</evidence>
<proteinExistence type="predicted"/>
<dbReference type="AlphaFoldDB" id="A0A166WD63"/>
<keyword evidence="1" id="KW-1133">Transmembrane helix</keyword>
<comment type="caution">
    <text evidence="2">The sequence shown here is derived from an EMBL/GenBank/DDBJ whole genome shotgun (WGS) entry which is preliminary data.</text>
</comment>
<accession>A0A166WD63</accession>
<name>A0A166WD63_9GAMM</name>
<feature type="transmembrane region" description="Helical" evidence="1">
    <location>
        <begin position="6"/>
        <end position="28"/>
    </location>
</feature>
<dbReference type="PATRIC" id="fig|1365250.3.peg.2845"/>
<organism evidence="2 3">
    <name type="scientific">Pseudoalteromonas luteoviolacea DSM 6061</name>
    <dbReference type="NCBI Taxonomy" id="1365250"/>
    <lineage>
        <taxon>Bacteria</taxon>
        <taxon>Pseudomonadati</taxon>
        <taxon>Pseudomonadota</taxon>
        <taxon>Gammaproteobacteria</taxon>
        <taxon>Alteromonadales</taxon>
        <taxon>Pseudoalteromonadaceae</taxon>
        <taxon>Pseudoalteromonas</taxon>
    </lineage>
</organism>
<gene>
    <name evidence="2" type="ORF">N475_16270</name>
</gene>
<dbReference type="EMBL" id="AUYB01000104">
    <property type="protein sequence ID" value="KZN37249.1"/>
    <property type="molecule type" value="Genomic_DNA"/>
</dbReference>
<feature type="transmembrane region" description="Helical" evidence="1">
    <location>
        <begin position="49"/>
        <end position="67"/>
    </location>
</feature>
<keyword evidence="1" id="KW-0812">Transmembrane</keyword>
<evidence type="ECO:0000256" key="1">
    <source>
        <dbReference type="SAM" id="Phobius"/>
    </source>
</evidence>
<evidence type="ECO:0000313" key="2">
    <source>
        <dbReference type="EMBL" id="KZN37249.1"/>
    </source>
</evidence>
<protein>
    <submittedName>
        <fullName evidence="2">Uncharacterized protein</fullName>
    </submittedName>
</protein>
<sequence length="187" mass="22029">MNEFFYNLGWLIRFFELLIICFLILKFWKHRFSLFFGGKDSLKTIDDHELHSCFLTALCTLLFYFIGVETSAYIMSLPMEKFALRRVFYFSKLVIMASFMATLYILHSIRGCLFSRVAKSIGYLSMFSVSLHMMQLVARGYFDFNGLSPLYQFSVMFINVMAFMVIAIYSVKLMIKTKFDSYKELVK</sequence>
<keyword evidence="1" id="KW-0472">Membrane</keyword>
<feature type="transmembrane region" description="Helical" evidence="1">
    <location>
        <begin position="87"/>
        <end position="109"/>
    </location>
</feature>
<feature type="transmembrane region" description="Helical" evidence="1">
    <location>
        <begin position="150"/>
        <end position="171"/>
    </location>
</feature>
<keyword evidence="3" id="KW-1185">Reference proteome</keyword>
<reference evidence="2 3" key="1">
    <citation type="submission" date="2013-07" db="EMBL/GenBank/DDBJ databases">
        <title>Comparative Genomic and Metabolomic Analysis of Twelve Strains of Pseudoalteromonas luteoviolacea.</title>
        <authorList>
            <person name="Vynne N.G."/>
            <person name="Mansson M."/>
            <person name="Gram L."/>
        </authorList>
    </citation>
    <scope>NUCLEOTIDE SEQUENCE [LARGE SCALE GENOMIC DNA]</scope>
    <source>
        <strain evidence="2 3">DSM 6061</strain>
    </source>
</reference>
<dbReference type="Proteomes" id="UP000076643">
    <property type="component" value="Unassembled WGS sequence"/>
</dbReference>